<dbReference type="NCBIfam" id="TIGR00879">
    <property type="entry name" value="SP"/>
    <property type="match status" value="1"/>
</dbReference>
<keyword evidence="6 8" id="KW-0472">Membrane</keyword>
<dbReference type="InterPro" id="IPR016181">
    <property type="entry name" value="Acyl_CoA_acyltransferase"/>
</dbReference>
<evidence type="ECO:0000256" key="3">
    <source>
        <dbReference type="ARBA" id="ARBA00022448"/>
    </source>
</evidence>
<dbReference type="InterPro" id="IPR020846">
    <property type="entry name" value="MFS_dom"/>
</dbReference>
<dbReference type="PANTHER" id="PTHR48022:SF2">
    <property type="entry name" value="PLASTIDIC GLUCOSE TRANSPORTER 4"/>
    <property type="match status" value="1"/>
</dbReference>
<organism evidence="10 11">
    <name type="scientific">Fusarium zealandicum</name>
    <dbReference type="NCBI Taxonomy" id="1053134"/>
    <lineage>
        <taxon>Eukaryota</taxon>
        <taxon>Fungi</taxon>
        <taxon>Dikarya</taxon>
        <taxon>Ascomycota</taxon>
        <taxon>Pezizomycotina</taxon>
        <taxon>Sordariomycetes</taxon>
        <taxon>Hypocreomycetidae</taxon>
        <taxon>Hypocreales</taxon>
        <taxon>Nectriaceae</taxon>
        <taxon>Fusarium</taxon>
        <taxon>Fusarium staphyleae species complex</taxon>
    </lineage>
</organism>
<dbReference type="Pfam" id="PF20684">
    <property type="entry name" value="Fung_rhodopsin"/>
    <property type="match status" value="1"/>
</dbReference>
<comment type="caution">
    <text evidence="10">The sequence shown here is derived from an EMBL/GenBank/DDBJ whole genome shotgun (WGS) entry which is preliminary data.</text>
</comment>
<evidence type="ECO:0000259" key="9">
    <source>
        <dbReference type="PROSITE" id="PS50850"/>
    </source>
</evidence>
<protein>
    <recommendedName>
        <fullName evidence="9">Major facilitator superfamily (MFS) profile domain-containing protein</fullName>
    </recommendedName>
</protein>
<feature type="transmembrane region" description="Helical" evidence="8">
    <location>
        <begin position="912"/>
        <end position="933"/>
    </location>
</feature>
<dbReference type="EMBL" id="JABEYC010001052">
    <property type="protein sequence ID" value="KAF4969967.1"/>
    <property type="molecule type" value="Genomic_DNA"/>
</dbReference>
<dbReference type="InterPro" id="IPR049326">
    <property type="entry name" value="Rhodopsin_dom_fungi"/>
</dbReference>
<comment type="similarity">
    <text evidence="2">Belongs to the major facilitator superfamily. Sugar transporter (TC 2.A.1.1) family.</text>
</comment>
<evidence type="ECO:0000313" key="10">
    <source>
        <dbReference type="EMBL" id="KAF4969967.1"/>
    </source>
</evidence>
<dbReference type="InterPro" id="IPR003663">
    <property type="entry name" value="Sugar/inositol_transpt"/>
</dbReference>
<gene>
    <name evidence="10" type="ORF">FZEAL_10133</name>
</gene>
<dbReference type="InterPro" id="IPR005829">
    <property type="entry name" value="Sugar_transporter_CS"/>
</dbReference>
<feature type="transmembrane region" description="Helical" evidence="8">
    <location>
        <begin position="884"/>
        <end position="905"/>
    </location>
</feature>
<feature type="transmembrane region" description="Helical" evidence="8">
    <location>
        <begin position="26"/>
        <end position="45"/>
    </location>
</feature>
<dbReference type="GO" id="GO:0005351">
    <property type="term" value="F:carbohydrate:proton symporter activity"/>
    <property type="evidence" value="ECO:0007669"/>
    <property type="project" value="TreeGrafter"/>
</dbReference>
<reference evidence="10" key="1">
    <citation type="journal article" date="2020" name="BMC Genomics">
        <title>Correction to: Identification and distribution of gene clusters required for synthesis of sphingolipid metabolism inhibitors in diverse species of the filamentous fungus Fusarium.</title>
        <authorList>
            <person name="Kim H.S."/>
            <person name="Lohmar J.M."/>
            <person name="Busman M."/>
            <person name="Brown D.W."/>
            <person name="Naumann T.A."/>
            <person name="Divon H.H."/>
            <person name="Lysoe E."/>
            <person name="Uhlig S."/>
            <person name="Proctor R.H."/>
        </authorList>
    </citation>
    <scope>NUCLEOTIDE SEQUENCE</scope>
    <source>
        <strain evidence="10">NRRL 22465</strain>
    </source>
</reference>
<evidence type="ECO:0000256" key="5">
    <source>
        <dbReference type="ARBA" id="ARBA00022989"/>
    </source>
</evidence>
<feature type="transmembrane region" description="Helical" evidence="8">
    <location>
        <begin position="849"/>
        <end position="872"/>
    </location>
</feature>
<name>A0A8H4U575_9HYPO</name>
<evidence type="ECO:0000256" key="6">
    <source>
        <dbReference type="ARBA" id="ARBA00023136"/>
    </source>
</evidence>
<dbReference type="InterPro" id="IPR036259">
    <property type="entry name" value="MFS_trans_sf"/>
</dbReference>
<feature type="transmembrane region" description="Helical" evidence="8">
    <location>
        <begin position="987"/>
        <end position="1003"/>
    </location>
</feature>
<dbReference type="Proteomes" id="UP000635477">
    <property type="component" value="Unassembled WGS sequence"/>
</dbReference>
<dbReference type="PANTHER" id="PTHR48022">
    <property type="entry name" value="PLASTIDIC GLUCOSE TRANSPORTER 4"/>
    <property type="match status" value="1"/>
</dbReference>
<feature type="transmembrane region" description="Helical" evidence="8">
    <location>
        <begin position="696"/>
        <end position="714"/>
    </location>
</feature>
<feature type="transmembrane region" description="Helical" evidence="8">
    <location>
        <begin position="57"/>
        <end position="75"/>
    </location>
</feature>
<dbReference type="SUPFAM" id="SSF55729">
    <property type="entry name" value="Acyl-CoA N-acyltransferases (Nat)"/>
    <property type="match status" value="1"/>
</dbReference>
<feature type="transmembrane region" description="Helical" evidence="8">
    <location>
        <begin position="766"/>
        <end position="784"/>
    </location>
</feature>
<evidence type="ECO:0000256" key="2">
    <source>
        <dbReference type="ARBA" id="ARBA00010992"/>
    </source>
</evidence>
<keyword evidence="11" id="KW-1185">Reference proteome</keyword>
<keyword evidence="3" id="KW-0813">Transport</keyword>
<feature type="region of interest" description="Disordered" evidence="7">
    <location>
        <begin position="1062"/>
        <end position="1096"/>
    </location>
</feature>
<sequence length="1096" mass="121676">MDSETPNIDYSHRFSPVTFNDHAGQVWIVTILSLIYSTLVALARAYIKYQMFGFDDILFALAASVAVFVGLSNGLGKFNSISTSEQWATSSKSTLAAGILSLLILSLAKCSVLALILRIIGFKPGKSKTLCIGLMIFTAAWGVGSCLAWLVNCRADALLTLHNVKQCPNQNARWAVITAIDILTEILTWLLVLQLSWSINVPMIRKCHVVMAFSFRLPLIALSAVHLAYSETYPDSSEPQFTATNTLLCQQIMIAWSLISATVPNLKNFLKSFSMGMGFPIAFDLTMSGSNRVYALQSLGNNRSEATSSAAATTTVKLTSGSAASNIPHNWRPDQVLNHIAAADDFASNARDNGSEEGQSSRAGSQEMIINKEVESKVTSRPFQVAVMEVIRLLDLVFHIMFITERVHQSDDHSSFGPRAKTMSEIVLRDALYSELPEIAHVMAKAFWEDNLFGQLIHPHRDEYPDDVDLYWLRRARVNFWDYRWRFLVAVGKDESGLEVIAGIAQWARLGDGGQKLECCYLDPRNLLKPMSSLVMKVHAWALPSRASDPKEEDIVERAYPHFEAIWSGNRAESWYLEGLAVRPDFQGRDVGRKLVQWGLEQAKVEGICVSVGFINQFGTYNAESKAYAFPAAHTSIMSSVPFIGKFLGCLLAGPAIEKFGHRIVFVILSVVSFVGIILEITAADTGPGSGRFAQFLVGRTIVYISVGLVEVDVTTYQAEIVPAPFRGLVVISLQLFLNAGTLMATGCNKAYSTYTNGVGWKTVTGIQFIFPVLLIAFVFFIPSSPRWLLSKDREDEAIVCLRRLRSQADIDAGRCDKELRAIKEALSEQVHKGPWLDLFRGNNLRRTIIVFAFYFFQQTTGQAFTSTYQTVFYKENGYADKAFIYPIITSFLGLVAVCPAMYLVDNLGRRYTLMLSYVLQAFWLFLLAGLGGKSDKNLTEKNTIVAAFMLFSFSYNMGSASIPYLLGGEIPNAAVREKTQSLGASWNVIWAFVTNYIIPYLIRDLHFGVGWVFGGVSGCALAFTFFFLPETKGRALEEIDAIFSTPYNPFRPHTVPYSDAERRIGQLEAEQGSDGPSGKQDIQDEEKHAATHQKY</sequence>
<feature type="transmembrane region" description="Helical" evidence="8">
    <location>
        <begin position="664"/>
        <end position="684"/>
    </location>
</feature>
<dbReference type="PROSITE" id="PS50850">
    <property type="entry name" value="MFS"/>
    <property type="match status" value="1"/>
</dbReference>
<feature type="transmembrane region" description="Helical" evidence="8">
    <location>
        <begin position="945"/>
        <end position="967"/>
    </location>
</feature>
<dbReference type="InterPro" id="IPR050360">
    <property type="entry name" value="MFS_Sugar_Transporters"/>
</dbReference>
<dbReference type="PROSITE" id="PS00216">
    <property type="entry name" value="SUGAR_TRANSPORT_1"/>
    <property type="match status" value="1"/>
</dbReference>
<proteinExistence type="inferred from homology"/>
<evidence type="ECO:0000256" key="1">
    <source>
        <dbReference type="ARBA" id="ARBA00004141"/>
    </source>
</evidence>
<feature type="transmembrane region" description="Helical" evidence="8">
    <location>
        <begin position="1009"/>
        <end position="1029"/>
    </location>
</feature>
<dbReference type="AlphaFoldDB" id="A0A8H4U575"/>
<dbReference type="CDD" id="cd04301">
    <property type="entry name" value="NAT_SF"/>
    <property type="match status" value="1"/>
</dbReference>
<dbReference type="OrthoDB" id="3918601at2759"/>
<dbReference type="Gene3D" id="1.20.1250.20">
    <property type="entry name" value="MFS general substrate transporter like domains"/>
    <property type="match status" value="1"/>
</dbReference>
<dbReference type="GO" id="GO:0016747">
    <property type="term" value="F:acyltransferase activity, transferring groups other than amino-acyl groups"/>
    <property type="evidence" value="ECO:0007669"/>
    <property type="project" value="InterPro"/>
</dbReference>
<evidence type="ECO:0000256" key="7">
    <source>
        <dbReference type="SAM" id="MobiDB-lite"/>
    </source>
</evidence>
<feature type="domain" description="Major facilitator superfamily (MFS) profile" evidence="9">
    <location>
        <begin position="576"/>
        <end position="1033"/>
    </location>
</feature>
<accession>A0A8H4U575</accession>
<evidence type="ECO:0000313" key="11">
    <source>
        <dbReference type="Proteomes" id="UP000635477"/>
    </source>
</evidence>
<reference evidence="10" key="2">
    <citation type="submission" date="2020-05" db="EMBL/GenBank/DDBJ databases">
        <authorList>
            <person name="Kim H.-S."/>
            <person name="Proctor R.H."/>
            <person name="Brown D.W."/>
        </authorList>
    </citation>
    <scope>NUCLEOTIDE SEQUENCE</scope>
    <source>
        <strain evidence="10">NRRL 22465</strain>
    </source>
</reference>
<evidence type="ECO:0000256" key="4">
    <source>
        <dbReference type="ARBA" id="ARBA00022692"/>
    </source>
</evidence>
<dbReference type="GO" id="GO:0016020">
    <property type="term" value="C:membrane"/>
    <property type="evidence" value="ECO:0007669"/>
    <property type="project" value="UniProtKB-SubCell"/>
</dbReference>
<dbReference type="InterPro" id="IPR005828">
    <property type="entry name" value="MFS_sugar_transport-like"/>
</dbReference>
<comment type="subcellular location">
    <subcellularLocation>
        <location evidence="1">Membrane</location>
        <topology evidence="1">Multi-pass membrane protein</topology>
    </subcellularLocation>
</comment>
<keyword evidence="4 8" id="KW-0812">Transmembrane</keyword>
<dbReference type="SUPFAM" id="SSF103473">
    <property type="entry name" value="MFS general substrate transporter"/>
    <property type="match status" value="1"/>
</dbReference>
<evidence type="ECO:0000256" key="8">
    <source>
        <dbReference type="SAM" id="Phobius"/>
    </source>
</evidence>
<dbReference type="Pfam" id="PF00083">
    <property type="entry name" value="Sugar_tr"/>
    <property type="match status" value="1"/>
</dbReference>
<feature type="transmembrane region" description="Helical" evidence="8">
    <location>
        <begin position="129"/>
        <end position="152"/>
    </location>
</feature>
<feature type="transmembrane region" description="Helical" evidence="8">
    <location>
        <begin position="726"/>
        <end position="746"/>
    </location>
</feature>
<keyword evidence="5 8" id="KW-1133">Transmembrane helix</keyword>
<feature type="transmembrane region" description="Helical" evidence="8">
    <location>
        <begin position="95"/>
        <end position="117"/>
    </location>
</feature>